<dbReference type="InterPro" id="IPR039305">
    <property type="entry name" value="PILS2/6"/>
</dbReference>
<evidence type="ECO:0000256" key="4">
    <source>
        <dbReference type="ARBA" id="ARBA00023136"/>
    </source>
</evidence>
<dbReference type="EMBL" id="JAHRHJ020000006">
    <property type="protein sequence ID" value="KAH9310521.1"/>
    <property type="molecule type" value="Genomic_DNA"/>
</dbReference>
<dbReference type="GO" id="GO:0009734">
    <property type="term" value="P:auxin-activated signaling pathway"/>
    <property type="evidence" value="ECO:0007669"/>
    <property type="project" value="UniProtKB-KW"/>
</dbReference>
<proteinExistence type="predicted"/>
<name>A0AA38KZ04_TAXCH</name>
<evidence type="ECO:0000313" key="9">
    <source>
        <dbReference type="Proteomes" id="UP000824469"/>
    </source>
</evidence>
<dbReference type="AlphaFoldDB" id="A0AA38KZ04"/>
<evidence type="ECO:0000313" key="8">
    <source>
        <dbReference type="EMBL" id="KAH9310521.1"/>
    </source>
</evidence>
<dbReference type="Proteomes" id="UP000824469">
    <property type="component" value="Unassembled WGS sequence"/>
</dbReference>
<feature type="transmembrane region" description="Helical" evidence="6">
    <location>
        <begin position="28"/>
        <end position="52"/>
    </location>
</feature>
<evidence type="ECO:0000256" key="3">
    <source>
        <dbReference type="ARBA" id="ARBA00022989"/>
    </source>
</evidence>
<organism evidence="8 9">
    <name type="scientific">Taxus chinensis</name>
    <name type="common">Chinese yew</name>
    <name type="synonym">Taxus wallichiana var. chinensis</name>
    <dbReference type="NCBI Taxonomy" id="29808"/>
    <lineage>
        <taxon>Eukaryota</taxon>
        <taxon>Viridiplantae</taxon>
        <taxon>Streptophyta</taxon>
        <taxon>Embryophyta</taxon>
        <taxon>Tracheophyta</taxon>
        <taxon>Spermatophyta</taxon>
        <taxon>Pinopsida</taxon>
        <taxon>Pinidae</taxon>
        <taxon>Conifers II</taxon>
        <taxon>Cupressales</taxon>
        <taxon>Taxaceae</taxon>
        <taxon>Taxus</taxon>
    </lineage>
</organism>
<evidence type="ECO:0000256" key="7">
    <source>
        <dbReference type="SAM" id="SignalP"/>
    </source>
</evidence>
<keyword evidence="3 6" id="KW-1133">Transmembrane helix</keyword>
<dbReference type="GO" id="GO:0016020">
    <property type="term" value="C:membrane"/>
    <property type="evidence" value="ECO:0007669"/>
    <property type="project" value="UniProtKB-SubCell"/>
</dbReference>
<evidence type="ECO:0000256" key="6">
    <source>
        <dbReference type="SAM" id="Phobius"/>
    </source>
</evidence>
<dbReference type="GO" id="GO:0080162">
    <property type="term" value="P:endoplasmic reticulum to cytosol auxin transport"/>
    <property type="evidence" value="ECO:0007669"/>
    <property type="project" value="InterPro"/>
</dbReference>
<evidence type="ECO:0000256" key="2">
    <source>
        <dbReference type="ARBA" id="ARBA00022692"/>
    </source>
</evidence>
<accession>A0AA38KZ04</accession>
<reference evidence="8 9" key="1">
    <citation type="journal article" date="2021" name="Nat. Plants">
        <title>The Taxus genome provides insights into paclitaxel biosynthesis.</title>
        <authorList>
            <person name="Xiong X."/>
            <person name="Gou J."/>
            <person name="Liao Q."/>
            <person name="Li Y."/>
            <person name="Zhou Q."/>
            <person name="Bi G."/>
            <person name="Li C."/>
            <person name="Du R."/>
            <person name="Wang X."/>
            <person name="Sun T."/>
            <person name="Guo L."/>
            <person name="Liang H."/>
            <person name="Lu P."/>
            <person name="Wu Y."/>
            <person name="Zhang Z."/>
            <person name="Ro D.K."/>
            <person name="Shang Y."/>
            <person name="Huang S."/>
            <person name="Yan J."/>
        </authorList>
    </citation>
    <scope>NUCLEOTIDE SEQUENCE [LARGE SCALE GENOMIC DNA]</scope>
    <source>
        <strain evidence="8">Ta-2019</strain>
    </source>
</reference>
<keyword evidence="4 6" id="KW-0472">Membrane</keyword>
<feature type="chain" id="PRO_5041317453" evidence="7">
    <location>
        <begin position="19"/>
        <end position="68"/>
    </location>
</feature>
<keyword evidence="5" id="KW-0927">Auxin signaling pathway</keyword>
<feature type="signal peptide" evidence="7">
    <location>
        <begin position="1"/>
        <end position="18"/>
    </location>
</feature>
<feature type="non-terminal residue" evidence="8">
    <location>
        <position position="68"/>
    </location>
</feature>
<comment type="caution">
    <text evidence="8">The sequence shown here is derived from an EMBL/GenBank/DDBJ whole genome shotgun (WGS) entry which is preliminary data.</text>
</comment>
<keyword evidence="2 6" id="KW-0812">Transmembrane</keyword>
<keyword evidence="7" id="KW-0732">Signal</keyword>
<dbReference type="Pfam" id="PF03547">
    <property type="entry name" value="Mem_trans"/>
    <property type="match status" value="1"/>
</dbReference>
<sequence length="68" mass="7657">LVFALFLPCLIFTQLGRALTLQKMIEWWFIPVNVVLSAISGSLIGFIIASVVHPPHKYFKFTIVQIGI</sequence>
<evidence type="ECO:0000256" key="5">
    <source>
        <dbReference type="ARBA" id="ARBA00023294"/>
    </source>
</evidence>
<dbReference type="InterPro" id="IPR004776">
    <property type="entry name" value="Mem_transp_PIN-like"/>
</dbReference>
<gene>
    <name evidence="8" type="ORF">KI387_025556</name>
</gene>
<protein>
    <submittedName>
        <fullName evidence="8">Uncharacterized protein</fullName>
    </submittedName>
</protein>
<feature type="non-terminal residue" evidence="8">
    <location>
        <position position="1"/>
    </location>
</feature>
<comment type="subcellular location">
    <subcellularLocation>
        <location evidence="1">Membrane</location>
        <topology evidence="1">Multi-pass membrane protein</topology>
    </subcellularLocation>
</comment>
<dbReference type="PANTHER" id="PTHR31419:SF1">
    <property type="entry name" value="PROTEIN PIN-LIKES 6"/>
    <property type="match status" value="1"/>
</dbReference>
<keyword evidence="9" id="KW-1185">Reference proteome</keyword>
<evidence type="ECO:0000256" key="1">
    <source>
        <dbReference type="ARBA" id="ARBA00004141"/>
    </source>
</evidence>
<dbReference type="PANTHER" id="PTHR31419">
    <property type="entry name" value="PROTEIN PIN-LIKES 2"/>
    <property type="match status" value="1"/>
</dbReference>